<dbReference type="Proteomes" id="UP000800096">
    <property type="component" value="Unassembled WGS sequence"/>
</dbReference>
<dbReference type="OrthoDB" id="2351940at2759"/>
<feature type="compositionally biased region" description="Basic and acidic residues" evidence="2">
    <location>
        <begin position="52"/>
        <end position="65"/>
    </location>
</feature>
<dbReference type="EMBL" id="ML979136">
    <property type="protein sequence ID" value="KAF1915533.1"/>
    <property type="molecule type" value="Genomic_DNA"/>
</dbReference>
<evidence type="ECO:0000256" key="1">
    <source>
        <dbReference type="SAM" id="Coils"/>
    </source>
</evidence>
<feature type="compositionally biased region" description="Low complexity" evidence="2">
    <location>
        <begin position="27"/>
        <end position="51"/>
    </location>
</feature>
<evidence type="ECO:0000313" key="4">
    <source>
        <dbReference type="Proteomes" id="UP000800096"/>
    </source>
</evidence>
<protein>
    <submittedName>
        <fullName evidence="3">Uncharacterized protein</fullName>
    </submittedName>
</protein>
<feature type="region of interest" description="Disordered" evidence="2">
    <location>
        <begin position="149"/>
        <end position="192"/>
    </location>
</feature>
<gene>
    <name evidence="3" type="ORF">BDU57DRAFT_477409</name>
</gene>
<feature type="compositionally biased region" description="Basic and acidic residues" evidence="2">
    <location>
        <begin position="94"/>
        <end position="104"/>
    </location>
</feature>
<evidence type="ECO:0000313" key="3">
    <source>
        <dbReference type="EMBL" id="KAF1915533.1"/>
    </source>
</evidence>
<evidence type="ECO:0000256" key="2">
    <source>
        <dbReference type="SAM" id="MobiDB-lite"/>
    </source>
</evidence>
<feature type="coiled-coil region" evidence="1">
    <location>
        <begin position="341"/>
        <end position="368"/>
    </location>
</feature>
<dbReference type="AlphaFoldDB" id="A0A6A5QJA1"/>
<keyword evidence="4" id="KW-1185">Reference proteome</keyword>
<keyword evidence="1" id="KW-0175">Coiled coil</keyword>
<organism evidence="3 4">
    <name type="scientific">Ampelomyces quisqualis</name>
    <name type="common">Powdery mildew agent</name>
    <dbReference type="NCBI Taxonomy" id="50730"/>
    <lineage>
        <taxon>Eukaryota</taxon>
        <taxon>Fungi</taxon>
        <taxon>Dikarya</taxon>
        <taxon>Ascomycota</taxon>
        <taxon>Pezizomycotina</taxon>
        <taxon>Dothideomycetes</taxon>
        <taxon>Pleosporomycetidae</taxon>
        <taxon>Pleosporales</taxon>
        <taxon>Pleosporineae</taxon>
        <taxon>Phaeosphaeriaceae</taxon>
        <taxon>Ampelomyces</taxon>
    </lineage>
</organism>
<feature type="compositionally biased region" description="Pro residues" evidence="2">
    <location>
        <begin position="1"/>
        <end position="16"/>
    </location>
</feature>
<name>A0A6A5QJA1_AMPQU</name>
<feature type="compositionally biased region" description="Low complexity" evidence="2">
    <location>
        <begin position="105"/>
        <end position="117"/>
    </location>
</feature>
<accession>A0A6A5QJA1</accession>
<proteinExistence type="predicted"/>
<reference evidence="3" key="1">
    <citation type="journal article" date="2020" name="Stud. Mycol.">
        <title>101 Dothideomycetes genomes: a test case for predicting lifestyles and emergence of pathogens.</title>
        <authorList>
            <person name="Haridas S."/>
            <person name="Albert R."/>
            <person name="Binder M."/>
            <person name="Bloem J."/>
            <person name="Labutti K."/>
            <person name="Salamov A."/>
            <person name="Andreopoulos B."/>
            <person name="Baker S."/>
            <person name="Barry K."/>
            <person name="Bills G."/>
            <person name="Bluhm B."/>
            <person name="Cannon C."/>
            <person name="Castanera R."/>
            <person name="Culley D."/>
            <person name="Daum C."/>
            <person name="Ezra D."/>
            <person name="Gonzalez J."/>
            <person name="Henrissat B."/>
            <person name="Kuo A."/>
            <person name="Liang C."/>
            <person name="Lipzen A."/>
            <person name="Lutzoni F."/>
            <person name="Magnuson J."/>
            <person name="Mondo S."/>
            <person name="Nolan M."/>
            <person name="Ohm R."/>
            <person name="Pangilinan J."/>
            <person name="Park H.-J."/>
            <person name="Ramirez L."/>
            <person name="Alfaro M."/>
            <person name="Sun H."/>
            <person name="Tritt A."/>
            <person name="Yoshinaga Y."/>
            <person name="Zwiers L.-H."/>
            <person name="Turgeon B."/>
            <person name="Goodwin S."/>
            <person name="Spatafora J."/>
            <person name="Crous P."/>
            <person name="Grigoriev I."/>
        </authorList>
    </citation>
    <scope>NUCLEOTIDE SEQUENCE</scope>
    <source>
        <strain evidence="3">HMLAC05119</strain>
    </source>
</reference>
<sequence length="583" mass="65338">MPRSPSSPSPPPPPAIFPFMAGNFDYPHASSSPPSASHSRSSSSISRALRSLADRPERASAERDFSAAPRPPPPRMGPRSSRRGTMHRLFGPPRDSDQPDDLSRRPTTANPNRPRATPSERYLRRSSARIREARADMESAADLLDSLSDIPINSPLPTFTTGSTRPRSPTVEIGSERRQTKRRKLDHNAGPKSEYDGFKYGYRGQVVSGRLKMEIVSCDGGEYANKEYPVGLHNVHNILKNDISVYCSESSRCNILLRHIGDTPFALEKIVIRAPGRGFTAPVQEGLIFVSLTEDNLLSSTAGYDLQYSSRSQIMSPTPSSSASGEPISMREALEDPYIWRRSTRGAHEAMEERIQNLRLRTDRLSRQPWEHLRSDRRRHHAHLLQYEDDVFGDNCDPTAEDSHSGIIRLSAPTPPPFTVTTVSDAEESDSPEESPSAAVMADLLRRQSLWRAESDSEDEEIAPRLVGLRRALPLDANFRHYQQSRTRLDQITEPIRANQIDSPSSIRLSDRLPEAENLLPPQARFFIAKNKSKITIKFNPAISGRNILLKLWSPMHDSNIDIETVQFYGFSGPRFFPAVQFC</sequence>
<feature type="region of interest" description="Disordered" evidence="2">
    <location>
        <begin position="1"/>
        <end position="126"/>
    </location>
</feature>
<feature type="compositionally biased region" description="Polar residues" evidence="2">
    <location>
        <begin position="155"/>
        <end position="167"/>
    </location>
</feature>